<reference evidence="1 2" key="2">
    <citation type="submission" date="2020-03" db="EMBL/GenBank/DDBJ databases">
        <authorList>
            <person name="Ichikawa N."/>
            <person name="Kimura A."/>
            <person name="Kitahashi Y."/>
            <person name="Uohara A."/>
        </authorList>
    </citation>
    <scope>NUCLEOTIDE SEQUENCE [LARGE SCALE GENOMIC DNA]</scope>
    <source>
        <strain evidence="1 2">NBRC 108639</strain>
    </source>
</reference>
<name>A0A6V8K554_9ACTN</name>
<gene>
    <name evidence="1" type="ORF">Phou_016280</name>
</gene>
<dbReference type="EMBL" id="BLPF01000001">
    <property type="protein sequence ID" value="GFJ77448.1"/>
    <property type="molecule type" value="Genomic_DNA"/>
</dbReference>
<protein>
    <submittedName>
        <fullName evidence="1">Uncharacterized protein</fullName>
    </submittedName>
</protein>
<proteinExistence type="predicted"/>
<evidence type="ECO:0000313" key="2">
    <source>
        <dbReference type="Proteomes" id="UP000482800"/>
    </source>
</evidence>
<organism evidence="1 2">
    <name type="scientific">Phytohabitans houttuyneae</name>
    <dbReference type="NCBI Taxonomy" id="1076126"/>
    <lineage>
        <taxon>Bacteria</taxon>
        <taxon>Bacillati</taxon>
        <taxon>Actinomycetota</taxon>
        <taxon>Actinomycetes</taxon>
        <taxon>Micromonosporales</taxon>
        <taxon>Micromonosporaceae</taxon>
    </lineage>
</organism>
<dbReference type="Proteomes" id="UP000482800">
    <property type="component" value="Unassembled WGS sequence"/>
</dbReference>
<reference evidence="1 2" key="1">
    <citation type="submission" date="2020-03" db="EMBL/GenBank/DDBJ databases">
        <title>Whole genome shotgun sequence of Phytohabitans houttuyneae NBRC 108639.</title>
        <authorList>
            <person name="Komaki H."/>
            <person name="Tamura T."/>
        </authorList>
    </citation>
    <scope>NUCLEOTIDE SEQUENCE [LARGE SCALE GENOMIC DNA]</scope>
    <source>
        <strain evidence="1 2">NBRC 108639</strain>
    </source>
</reference>
<dbReference type="AlphaFoldDB" id="A0A6V8K554"/>
<keyword evidence="2" id="KW-1185">Reference proteome</keyword>
<dbReference type="RefSeq" id="WP_173054856.1">
    <property type="nucleotide sequence ID" value="NZ_BAABGO010000053.1"/>
</dbReference>
<sequence length="236" mass="25193">MSDNDVRTVVVCVPAAAAAPDLLEVADARLAALGLCTQGPVDHFVTLPAPVRRGLVRRSRRRSPALTFGGPIRQLDLAGMRDAAAAGAAGRWQLWQRVVARTAPARPYWFFEDKHWEDAERWPLGKVRDAFAGQPRCQAMAVYNATVDPAAGLPVEYLEAFQAGEDAYMRLGGLAAVPGDAFAAMVPDPVAVTAGTSGWYTPASGRLNDLVAYLTATNRLLNSLHPDTQLAAVTAS</sequence>
<accession>A0A6V8K554</accession>
<evidence type="ECO:0000313" key="1">
    <source>
        <dbReference type="EMBL" id="GFJ77448.1"/>
    </source>
</evidence>
<comment type="caution">
    <text evidence="1">The sequence shown here is derived from an EMBL/GenBank/DDBJ whole genome shotgun (WGS) entry which is preliminary data.</text>
</comment>